<dbReference type="Gene3D" id="3.40.30.10">
    <property type="entry name" value="Glutaredoxin"/>
    <property type="match status" value="1"/>
</dbReference>
<proteinExistence type="predicted"/>
<reference evidence="1" key="1">
    <citation type="submission" date="2022-10" db="EMBL/GenBank/DDBJ databases">
        <title>Hoeflea sp. J2-29, isolated from marine algae.</title>
        <authorList>
            <person name="Kristyanto S."/>
            <person name="Kim J.M."/>
            <person name="Jeon C.O."/>
        </authorList>
    </citation>
    <scope>NUCLEOTIDE SEQUENCE</scope>
    <source>
        <strain evidence="1">J2-29</strain>
    </source>
</reference>
<protein>
    <submittedName>
        <fullName evidence="1">DUF899 domain-containing protein</fullName>
    </submittedName>
</protein>
<dbReference type="InterPro" id="IPR010296">
    <property type="entry name" value="DUF899_thioredox"/>
</dbReference>
<accession>A0ABT3YJG7</accession>
<dbReference type="RefSeq" id="WP_267613884.1">
    <property type="nucleotide sequence ID" value="NZ_JAOVZQ010000001.1"/>
</dbReference>
<sequence>MTLTPARTATRDEWLEARRALLELEKAHTRQKDEITKARQSLPWVRLEQDYLFETDQGEASLASFFRDHSQLVVYHFMFGPEWKAGCVSCSFWADSFNGLSAHLAARDIAFVAVSSAPMSMIAPFKQRMGWSFDWVSSSPGHFNEDFDVGFGPKRTADRPLMYNFKQIDSAPMDEMHGTSVFARDVEGTIYHTYSAYGRGLEATNAAYAYIDLTPAGRHEPATGYPMAWVRHHDAY</sequence>
<dbReference type="Proteomes" id="UP001081283">
    <property type="component" value="Unassembled WGS sequence"/>
</dbReference>
<dbReference type="SUPFAM" id="SSF52833">
    <property type="entry name" value="Thioredoxin-like"/>
    <property type="match status" value="1"/>
</dbReference>
<gene>
    <name evidence="1" type="ORF">OEG82_18730</name>
</gene>
<dbReference type="InterPro" id="IPR036249">
    <property type="entry name" value="Thioredoxin-like_sf"/>
</dbReference>
<evidence type="ECO:0000313" key="2">
    <source>
        <dbReference type="Proteomes" id="UP001081283"/>
    </source>
</evidence>
<dbReference type="EMBL" id="JAOVZQ010000001">
    <property type="protein sequence ID" value="MCY0096036.1"/>
    <property type="molecule type" value="Genomic_DNA"/>
</dbReference>
<organism evidence="1 2">
    <name type="scientific">Hoeflea ulvae</name>
    <dbReference type="NCBI Taxonomy" id="2983764"/>
    <lineage>
        <taxon>Bacteria</taxon>
        <taxon>Pseudomonadati</taxon>
        <taxon>Pseudomonadota</taxon>
        <taxon>Alphaproteobacteria</taxon>
        <taxon>Hyphomicrobiales</taxon>
        <taxon>Rhizobiaceae</taxon>
        <taxon>Hoeflea</taxon>
    </lineage>
</organism>
<evidence type="ECO:0000313" key="1">
    <source>
        <dbReference type="EMBL" id="MCY0096036.1"/>
    </source>
</evidence>
<comment type="caution">
    <text evidence="1">The sequence shown here is derived from an EMBL/GenBank/DDBJ whole genome shotgun (WGS) entry which is preliminary data.</text>
</comment>
<dbReference type="Pfam" id="PF05988">
    <property type="entry name" value="DUF899"/>
    <property type="match status" value="1"/>
</dbReference>
<name>A0ABT3YJG7_9HYPH</name>
<keyword evidence="2" id="KW-1185">Reference proteome</keyword>